<organism evidence="1 2">
    <name type="scientific">Acetobacter persici</name>
    <dbReference type="NCBI Taxonomy" id="1076596"/>
    <lineage>
        <taxon>Bacteria</taxon>
        <taxon>Pseudomonadati</taxon>
        <taxon>Pseudomonadota</taxon>
        <taxon>Alphaproteobacteria</taxon>
        <taxon>Acetobacterales</taxon>
        <taxon>Acetobacteraceae</taxon>
        <taxon>Acetobacter</taxon>
    </lineage>
</organism>
<gene>
    <name evidence="1" type="ORF">A0U91_16180</name>
</gene>
<proteinExistence type="predicted"/>
<name>A0A1U9LJA5_9PROT</name>
<protein>
    <submittedName>
        <fullName evidence="1">Uncharacterized protein</fullName>
    </submittedName>
</protein>
<dbReference type="Proteomes" id="UP000189055">
    <property type="component" value="Plasmid pAC1084_1"/>
</dbReference>
<dbReference type="EMBL" id="CP014688">
    <property type="protein sequence ID" value="AQT06544.1"/>
    <property type="molecule type" value="Genomic_DNA"/>
</dbReference>
<evidence type="ECO:0000313" key="1">
    <source>
        <dbReference type="EMBL" id="AQT06544.1"/>
    </source>
</evidence>
<geneLocation type="plasmid" evidence="2">
    <name>pac1084_1</name>
</geneLocation>
<accession>A0A1U9LJA5</accession>
<dbReference type="AlphaFoldDB" id="A0A1U9LJA5"/>
<dbReference type="RefSeq" id="WP_077932171.1">
    <property type="nucleotide sequence ID" value="NZ_CP014688.1"/>
</dbReference>
<reference evidence="1 2" key="1">
    <citation type="submission" date="2016-03" db="EMBL/GenBank/DDBJ databases">
        <title>Acetic acid bacteria sequencing.</title>
        <authorList>
            <person name="Brandt J."/>
            <person name="Jakob F."/>
            <person name="Vogel R.F."/>
        </authorList>
    </citation>
    <scope>NUCLEOTIDE SEQUENCE [LARGE SCALE GENOMIC DNA]</scope>
    <source>
        <strain evidence="1 2">TMW2.1084</strain>
        <plasmid evidence="2">pac1084_1</plasmid>
    </source>
</reference>
<sequence>MPVSIKALNPGDVVYSVKRQKMGNTTMSQTVVHSVVIESIDLLKGKVVARWNCNPATIFFAQDGKLPWRRSKPKVK</sequence>
<evidence type="ECO:0000313" key="2">
    <source>
        <dbReference type="Proteomes" id="UP000189055"/>
    </source>
</evidence>
<dbReference type="KEGG" id="aper:A0U91_16180"/>
<keyword evidence="1" id="KW-0614">Plasmid</keyword>